<dbReference type="Gene3D" id="3.30.420.10">
    <property type="entry name" value="Ribonuclease H-like superfamily/Ribonuclease H"/>
    <property type="match status" value="1"/>
</dbReference>
<comment type="function">
    <text evidence="15">DNA polymerase II participates in chromosomal DNA replication.</text>
</comment>
<keyword evidence="13 15" id="KW-0238">DNA-binding</keyword>
<evidence type="ECO:0000256" key="14">
    <source>
        <dbReference type="ARBA" id="ARBA00023242"/>
    </source>
</evidence>
<comment type="subcellular location">
    <subcellularLocation>
        <location evidence="1 15">Nucleus</location>
    </subcellularLocation>
</comment>
<keyword evidence="14 15" id="KW-0539">Nucleus</keyword>
<dbReference type="EC" id="2.7.7.7" evidence="15"/>
<comment type="caution">
    <text evidence="17">The sequence shown here is derived from an EMBL/GenBank/DDBJ whole genome shotgun (WGS) entry which is preliminary data.</text>
</comment>
<evidence type="ECO:0000256" key="1">
    <source>
        <dbReference type="ARBA" id="ARBA00004123"/>
    </source>
</evidence>
<dbReference type="CDD" id="cd05535">
    <property type="entry name" value="POLBc_epsilon"/>
    <property type="match status" value="1"/>
</dbReference>
<dbReference type="Pfam" id="PF23250">
    <property type="entry name" value="zf_DPOE_2"/>
    <property type="match status" value="1"/>
</dbReference>
<evidence type="ECO:0000256" key="11">
    <source>
        <dbReference type="ARBA" id="ARBA00023004"/>
    </source>
</evidence>
<dbReference type="Pfam" id="PF22634">
    <property type="entry name" value="POL2_thumb"/>
    <property type="match status" value="1"/>
</dbReference>
<dbReference type="InterPro" id="IPR012337">
    <property type="entry name" value="RNaseH-like_sf"/>
</dbReference>
<keyword evidence="8 15" id="KW-0863">Zinc-finger</keyword>
<dbReference type="GO" id="GO:0003887">
    <property type="term" value="F:DNA-directed DNA polymerase activity"/>
    <property type="evidence" value="ECO:0007669"/>
    <property type="project" value="UniProtKB-KW"/>
</dbReference>
<dbReference type="InterPro" id="IPR043502">
    <property type="entry name" value="DNA/RNA_pol_sf"/>
</dbReference>
<name>A0A1R2CGE9_9CILI</name>
<evidence type="ECO:0000256" key="4">
    <source>
        <dbReference type="ARBA" id="ARBA00022679"/>
    </source>
</evidence>
<evidence type="ECO:0000256" key="8">
    <source>
        <dbReference type="ARBA" id="ARBA00022771"/>
    </source>
</evidence>
<dbReference type="Gene3D" id="1.10.287.690">
    <property type="entry name" value="Helix hairpin bin"/>
    <property type="match status" value="1"/>
</dbReference>
<keyword evidence="5 15" id="KW-0548">Nucleotidyltransferase</keyword>
<dbReference type="Pfam" id="PF22912">
    <property type="entry name" value="zf-DPOE"/>
    <property type="match status" value="1"/>
</dbReference>
<dbReference type="PANTHER" id="PTHR10670">
    <property type="entry name" value="DNA POLYMERASE EPSILON CATALYTIC SUBUNIT A"/>
    <property type="match status" value="1"/>
</dbReference>
<dbReference type="InterPro" id="IPR006134">
    <property type="entry name" value="DNA-dir_DNA_pol_B_multi_dom"/>
</dbReference>
<evidence type="ECO:0000256" key="6">
    <source>
        <dbReference type="ARBA" id="ARBA00022705"/>
    </source>
</evidence>
<protein>
    <recommendedName>
        <fullName evidence="15">DNA polymerase epsilon catalytic subunit</fullName>
        <ecNumber evidence="15">2.7.7.7</ecNumber>
    </recommendedName>
</protein>
<dbReference type="OrthoDB" id="10060449at2759"/>
<dbReference type="SMART" id="SM00486">
    <property type="entry name" value="POLBc"/>
    <property type="match status" value="1"/>
</dbReference>
<comment type="catalytic activity">
    <reaction evidence="15">
        <text>DNA(n) + a 2'-deoxyribonucleoside 5'-triphosphate = DNA(n+1) + diphosphate</text>
        <dbReference type="Rhea" id="RHEA:22508"/>
        <dbReference type="Rhea" id="RHEA-COMP:17339"/>
        <dbReference type="Rhea" id="RHEA-COMP:17340"/>
        <dbReference type="ChEBI" id="CHEBI:33019"/>
        <dbReference type="ChEBI" id="CHEBI:61560"/>
        <dbReference type="ChEBI" id="CHEBI:173112"/>
        <dbReference type="EC" id="2.7.7.7"/>
    </reaction>
</comment>
<evidence type="ECO:0000313" key="18">
    <source>
        <dbReference type="Proteomes" id="UP000187209"/>
    </source>
</evidence>
<evidence type="ECO:0000256" key="7">
    <source>
        <dbReference type="ARBA" id="ARBA00022723"/>
    </source>
</evidence>
<evidence type="ECO:0000256" key="10">
    <source>
        <dbReference type="ARBA" id="ARBA00022932"/>
    </source>
</evidence>
<keyword evidence="9 15" id="KW-0862">Zinc</keyword>
<dbReference type="InterPro" id="IPR013697">
    <property type="entry name" value="DNA_pol_e_suA_C"/>
</dbReference>
<sequence>MAAMNKIKQRANVHDDFDNEMDRKLINEGLSRVGYLFNIKPSRIIEENRKEVACLLLYFAEESGEVFKCQLKYEPYFYVLAKETVRGEVLNALSKHFGGTITSVKVEDKTDLDRPNHLSGIETQYIKLSFKNVQDLTNTRNLIRQKLNTNKKDNFNDYLEAIEDTREHDVIYYTRVCIDLNIRGGLWYNISFQNGTPILKLLSEKIINPNLRILAFDLETFKQPLKFPDMEKDPIMMISYMIDGQGFLIVNREIVLGDIEDFEYTPKAEYEGKFIVFNEANEQASLRRFFDHIRETKPIIFVTFNGDFFDWPYVNIRSSKYGMSIEKEIGIFEEQGEYKGRASIHKEIGIFEEQGEYKGRASIHMDCLYWVKRDAYLPQGSHGLKKVTKAKLGYDPVELDPEEMVPYARERPNELAAYSVSDAVATFYLYKKMIHDFIFALSTIIPMYPDDILRKGSGTLCELLLMAQAYSRNIIFPNKTLEQKEKFYNGNLVESETYIGGHVECLQVGVYRSDIPTKFKLNPNAYQKLIDQVDQTIDFCAQIEQNTNPNDIVNRDEIKSNIIKALECIKENCNGEFKPLIYHLDVGAMYPNIILSNRLQPTAIVNETICSACLYNNPENRCKRVLSWEWRGELFPLKKGEYDGVKAQLTQESFNGTLFSRLPAEEQQTKLRERVKEYCRKAYNVVHMTKKELKSDTVCMRENSFYVDTVRAFRDRRYEYKNLVKVAGNSLRDAASKHDVVGMKEAEERMSLYESLQLAHKIILNSFYGYVMRKGARWYSMEMAGMVTHMGANIITDSRHLVEQIGKPLELDTDGIWCLLPAGFPETFFLQTNTGKKIMMSYPCSMLNLLIYDSFKNDQYQDVIGEKKYIIRTEMSVFFEIDGPYRAMIIPASTEENKMLKKRYAIFNMAGKLTEIKGFELKRRGELKLIKVFQEEIFDTFLIGSSLNECYKAAGIVADRWWDILEYKGAGIDIDELIDFLCENRLLSKSVEEYGAQKSTSITAAKRLAEILGPEIIKDKGLNCKILISKKPDGATVTERALPSVVFLLPEAEKLKYLRQWLKEPILKDPSIQSVIDWEYYKERLGTCIQKIITIPAALQKISNPNPRIPVPDWLNRRAKDTDNSLKQTNITSMFKSVQYMPPKQRDIEDIIPPKPMIPALIEIKNPPNFLLNFPEWIKVQKPAWIRRREHNVALKRLRRDINIKNQAPKSISSYLKSKDTKLLYCAWHVIGIYQGVDLGLFKLWIMTEFKELYCITLEVTRNIYISSRTEKNNNLFKSVKMTLPHNKTTNFLYEYEMTESEYEENKFLLTNALADADIEGIYESKVPIEILAIINLGSVLKPKVELLEHILEAQGNLLGHVFKVDDFEVKNDAKYLSEINCLNKFLLFSVSAGVRSIWTLFQPDTRIIDVFIIMPGHGDKPSMQKTFKDCLKDSSWVVNTQYPKKEDQMLRMIDKIIKEQSKASIIFLSTTKSINELRSSIPSIIQSIPAVELKWNNFSFPSLDWQRACISYICNGYFETHSLIKEQIGLSTYSGIPLGNFPQDSIMFVCDILFARSLKSNRCLIWWSEEGMPDMGGEDFMIVDEKDFQSTELCNPGFYTEVVAELDLGVLATNAILCYKHLFSGETIENNPSDERVVCLNAFRKVRSIVNTWIDDVRKHENSYADQLAMNSYRWLASRTSKMYDPLLHLTVHKLIYQLFNHLLTEISKMGVKVIYAHSDKLIITTNKYEEQDAQNFCTFIIKTLTNTPTFAYLTLKCLRFWKVILFKDIYNYSGIPIATEDEQFKIHSSFQMLDMFNDDIKKLCLIVIAQILYDTYNFLVSDYEQEKDRVKMVNAIKNIISEEIKPKLFEYVSGMNKIDFTEFPKKVGAQFKSELPSLEFIKVITHLIGLDIDLYEDMQSLRKNLLRLIGFSDFSPETEFIEPCASLVLPEIICGTCLYTRDIDFCRDIKISSGIWECSLCGGPFNKTEFEEQLIFLLKNKTRDFQTQDLQCNKCRMNKGGLLSRYCPCSGKFFPTRDAKEFEKFLSLIKKVAKFHDFRYLHGIAKTIMSNDN</sequence>
<dbReference type="Pfam" id="PF03104">
    <property type="entry name" value="DNA_pol_B_exo1"/>
    <property type="match status" value="1"/>
</dbReference>
<dbReference type="InterPro" id="IPR006172">
    <property type="entry name" value="DNA-dir_DNA_pol_B"/>
</dbReference>
<dbReference type="Gene3D" id="3.30.342.10">
    <property type="entry name" value="DNA Polymerase, chain B, domain 1"/>
    <property type="match status" value="1"/>
</dbReference>
<dbReference type="SUPFAM" id="SSF56672">
    <property type="entry name" value="DNA/RNA polymerases"/>
    <property type="match status" value="1"/>
</dbReference>
<dbReference type="GO" id="GO:0003677">
    <property type="term" value="F:DNA binding"/>
    <property type="evidence" value="ECO:0007669"/>
    <property type="project" value="UniProtKB-KW"/>
</dbReference>
<reference evidence="17 18" key="1">
    <citation type="submission" date="2016-11" db="EMBL/GenBank/DDBJ databases">
        <title>The macronuclear genome of Stentor coeruleus: a giant cell with tiny introns.</title>
        <authorList>
            <person name="Slabodnick M."/>
            <person name="Ruby J.G."/>
            <person name="Reiff S.B."/>
            <person name="Swart E.C."/>
            <person name="Gosai S."/>
            <person name="Prabakaran S."/>
            <person name="Witkowska E."/>
            <person name="Larue G.E."/>
            <person name="Fisher S."/>
            <person name="Freeman R.M."/>
            <person name="Gunawardena J."/>
            <person name="Chu W."/>
            <person name="Stover N.A."/>
            <person name="Gregory B.D."/>
            <person name="Nowacki M."/>
            <person name="Derisi J."/>
            <person name="Roy S.W."/>
            <person name="Marshall W.F."/>
            <person name="Sood P."/>
        </authorList>
    </citation>
    <scope>NUCLEOTIDE SEQUENCE [LARGE SCALE GENOMIC DNA]</scope>
    <source>
        <strain evidence="17">WM001</strain>
    </source>
</reference>
<evidence type="ECO:0000256" key="5">
    <source>
        <dbReference type="ARBA" id="ARBA00022695"/>
    </source>
</evidence>
<accession>A0A1R2CGE9</accession>
<dbReference type="SMART" id="SM01159">
    <property type="entry name" value="DUF1744"/>
    <property type="match status" value="1"/>
</dbReference>
<dbReference type="GO" id="GO:0045004">
    <property type="term" value="P:DNA replication proofreading"/>
    <property type="evidence" value="ECO:0007669"/>
    <property type="project" value="TreeGrafter"/>
</dbReference>
<comment type="similarity">
    <text evidence="2 15">Belongs to the DNA polymerase type-B family.</text>
</comment>
<dbReference type="InterPro" id="IPR042087">
    <property type="entry name" value="DNA_pol_B_thumb"/>
</dbReference>
<dbReference type="InterPro" id="IPR023211">
    <property type="entry name" value="DNA_pol_palm_dom_sf"/>
</dbReference>
<evidence type="ECO:0000256" key="3">
    <source>
        <dbReference type="ARBA" id="ARBA00022485"/>
    </source>
</evidence>
<dbReference type="InterPro" id="IPR054475">
    <property type="entry name" value="Znf-DPOE"/>
</dbReference>
<organism evidence="17 18">
    <name type="scientific">Stentor coeruleus</name>
    <dbReference type="NCBI Taxonomy" id="5963"/>
    <lineage>
        <taxon>Eukaryota</taxon>
        <taxon>Sar</taxon>
        <taxon>Alveolata</taxon>
        <taxon>Ciliophora</taxon>
        <taxon>Postciliodesmatophora</taxon>
        <taxon>Heterotrichea</taxon>
        <taxon>Heterotrichida</taxon>
        <taxon>Stentoridae</taxon>
        <taxon>Stentor</taxon>
    </lineage>
</organism>
<evidence type="ECO:0000256" key="2">
    <source>
        <dbReference type="ARBA" id="ARBA00005755"/>
    </source>
</evidence>
<dbReference type="GO" id="GO:0008622">
    <property type="term" value="C:epsilon DNA polymerase complex"/>
    <property type="evidence" value="ECO:0007669"/>
    <property type="project" value="InterPro"/>
</dbReference>
<dbReference type="Pfam" id="PF08490">
    <property type="entry name" value="DUF1744"/>
    <property type="match status" value="1"/>
</dbReference>
<keyword evidence="6 15" id="KW-0235">DNA replication</keyword>
<keyword evidence="7 15" id="KW-0479">Metal-binding</keyword>
<dbReference type="GO" id="GO:0051539">
    <property type="term" value="F:4 iron, 4 sulfur cluster binding"/>
    <property type="evidence" value="ECO:0007669"/>
    <property type="project" value="UniProtKB-KW"/>
</dbReference>
<dbReference type="InterPro" id="IPR055191">
    <property type="entry name" value="POL2_thumb"/>
</dbReference>
<keyword evidence="4 15" id="KW-0808">Transferase</keyword>
<keyword evidence="11 15" id="KW-0408">Iron</keyword>
<dbReference type="GO" id="GO:0006272">
    <property type="term" value="P:leading strand elongation"/>
    <property type="evidence" value="ECO:0007669"/>
    <property type="project" value="TreeGrafter"/>
</dbReference>
<dbReference type="GO" id="GO:0006287">
    <property type="term" value="P:base-excision repair, gap-filling"/>
    <property type="evidence" value="ECO:0007669"/>
    <property type="project" value="TreeGrafter"/>
</dbReference>
<evidence type="ECO:0000256" key="9">
    <source>
        <dbReference type="ARBA" id="ARBA00022833"/>
    </source>
</evidence>
<keyword evidence="3 15" id="KW-0004">4Fe-4S</keyword>
<dbReference type="GO" id="GO:0006297">
    <property type="term" value="P:nucleotide-excision repair, DNA gap filling"/>
    <property type="evidence" value="ECO:0007669"/>
    <property type="project" value="TreeGrafter"/>
</dbReference>
<dbReference type="Gene3D" id="3.90.1600.10">
    <property type="entry name" value="Palm domain of DNA polymerase"/>
    <property type="match status" value="1"/>
</dbReference>
<dbReference type="InterPro" id="IPR036397">
    <property type="entry name" value="RNaseH_sf"/>
</dbReference>
<evidence type="ECO:0000256" key="12">
    <source>
        <dbReference type="ARBA" id="ARBA00023014"/>
    </source>
</evidence>
<feature type="domain" description="DNA polymerase epsilon catalytic subunit A C-terminal" evidence="16">
    <location>
        <begin position="1423"/>
        <end position="1777"/>
    </location>
</feature>
<comment type="cofactor">
    <cofactor evidence="15">
        <name>[4Fe-4S] cluster</name>
        <dbReference type="ChEBI" id="CHEBI:49883"/>
    </cofactor>
</comment>
<dbReference type="GO" id="GO:0008310">
    <property type="term" value="F:single-stranded DNA 3'-5' DNA exonuclease activity"/>
    <property type="evidence" value="ECO:0007669"/>
    <property type="project" value="TreeGrafter"/>
</dbReference>
<dbReference type="GO" id="GO:0008270">
    <property type="term" value="F:zinc ion binding"/>
    <property type="evidence" value="ECO:0007669"/>
    <property type="project" value="UniProtKB-KW"/>
</dbReference>
<gene>
    <name evidence="17" type="ORF">SteCoe_9996</name>
</gene>
<evidence type="ECO:0000313" key="17">
    <source>
        <dbReference type="EMBL" id="OMJ88098.1"/>
    </source>
</evidence>
<evidence type="ECO:0000256" key="13">
    <source>
        <dbReference type="ARBA" id="ARBA00023125"/>
    </source>
</evidence>
<dbReference type="CDD" id="cd05779">
    <property type="entry name" value="DNA_polB_epsilon_exo"/>
    <property type="match status" value="1"/>
</dbReference>
<evidence type="ECO:0000256" key="15">
    <source>
        <dbReference type="RuleBase" id="RU365029"/>
    </source>
</evidence>
<dbReference type="PANTHER" id="PTHR10670:SF0">
    <property type="entry name" value="DNA POLYMERASE EPSILON CATALYTIC SUBUNIT A"/>
    <property type="match status" value="1"/>
</dbReference>
<keyword evidence="12 15" id="KW-0411">Iron-sulfur</keyword>
<dbReference type="Pfam" id="PF00136">
    <property type="entry name" value="DNA_pol_B"/>
    <property type="match status" value="1"/>
</dbReference>
<proteinExistence type="inferred from homology"/>
<dbReference type="GO" id="GO:0000278">
    <property type="term" value="P:mitotic cell cycle"/>
    <property type="evidence" value="ECO:0007669"/>
    <property type="project" value="TreeGrafter"/>
</dbReference>
<dbReference type="SUPFAM" id="SSF53098">
    <property type="entry name" value="Ribonuclease H-like"/>
    <property type="match status" value="1"/>
</dbReference>
<dbReference type="Proteomes" id="UP000187209">
    <property type="component" value="Unassembled WGS sequence"/>
</dbReference>
<dbReference type="InterPro" id="IPR029703">
    <property type="entry name" value="POL2"/>
</dbReference>
<dbReference type="GO" id="GO:0000166">
    <property type="term" value="F:nucleotide binding"/>
    <property type="evidence" value="ECO:0007669"/>
    <property type="project" value="InterPro"/>
</dbReference>
<evidence type="ECO:0000259" key="16">
    <source>
        <dbReference type="SMART" id="SM01159"/>
    </source>
</evidence>
<dbReference type="InterPro" id="IPR006133">
    <property type="entry name" value="DNA-dir_DNA_pol_B_exonuc"/>
</dbReference>
<keyword evidence="18" id="KW-1185">Reference proteome</keyword>
<keyword evidence="10 15" id="KW-0239">DNA-directed DNA polymerase</keyword>
<dbReference type="FunFam" id="3.30.420.10:FF:000010">
    <property type="entry name" value="DNA polymerase epsilon catalytic subunit"/>
    <property type="match status" value="1"/>
</dbReference>
<dbReference type="Gene3D" id="1.10.132.60">
    <property type="entry name" value="DNA polymerase family B, C-terminal domain"/>
    <property type="match status" value="1"/>
</dbReference>
<dbReference type="EMBL" id="MPUH01000159">
    <property type="protein sequence ID" value="OMJ88098.1"/>
    <property type="molecule type" value="Genomic_DNA"/>
</dbReference>